<protein>
    <submittedName>
        <fullName evidence="2">Extracellular esterase estB</fullName>
        <ecNumber evidence="2">3.1.1.3</ecNumber>
    </submittedName>
</protein>
<name>A0A4V6ICT5_9NOCA</name>
<dbReference type="EC" id="3.1.1.3" evidence="2"/>
<accession>A0A4V6ICT5</accession>
<dbReference type="RefSeq" id="WP_130918638.1">
    <property type="nucleotide sequence ID" value="NZ_LR215973.1"/>
</dbReference>
<dbReference type="Gene3D" id="3.40.50.1820">
    <property type="entry name" value="alpha/beta hydrolase"/>
    <property type="match status" value="1"/>
</dbReference>
<feature type="signal peptide" evidence="1">
    <location>
        <begin position="1"/>
        <end position="24"/>
    </location>
</feature>
<proteinExistence type="predicted"/>
<evidence type="ECO:0000313" key="2">
    <source>
        <dbReference type="EMBL" id="VFB00934.1"/>
    </source>
</evidence>
<dbReference type="InterPro" id="IPR002918">
    <property type="entry name" value="Lipase_EstA/Esterase_EstB"/>
</dbReference>
<keyword evidence="2" id="KW-0378">Hydrolase</keyword>
<dbReference type="PANTHER" id="PTHR32015">
    <property type="entry name" value="FASTING INDUCED LIPASE"/>
    <property type="match status" value="1"/>
</dbReference>
<gene>
    <name evidence="2" type="primary">estB_7</name>
    <name evidence="2" type="ORF">NCTC10797_04744</name>
</gene>
<dbReference type="Pfam" id="PF01674">
    <property type="entry name" value="Lipase_2"/>
    <property type="match status" value="1"/>
</dbReference>
<organism evidence="2 3">
    <name type="scientific">Nocardia cyriacigeorgica</name>
    <dbReference type="NCBI Taxonomy" id="135487"/>
    <lineage>
        <taxon>Bacteria</taxon>
        <taxon>Bacillati</taxon>
        <taxon>Actinomycetota</taxon>
        <taxon>Actinomycetes</taxon>
        <taxon>Mycobacteriales</taxon>
        <taxon>Nocardiaceae</taxon>
        <taxon>Nocardia</taxon>
    </lineage>
</organism>
<evidence type="ECO:0000256" key="1">
    <source>
        <dbReference type="SAM" id="SignalP"/>
    </source>
</evidence>
<evidence type="ECO:0000313" key="3">
    <source>
        <dbReference type="Proteomes" id="UP000290439"/>
    </source>
</evidence>
<keyword evidence="1" id="KW-0732">Signal</keyword>
<dbReference type="AlphaFoldDB" id="A0A4V6ICT5"/>
<dbReference type="EMBL" id="LR215973">
    <property type="protein sequence ID" value="VFB00934.1"/>
    <property type="molecule type" value="Genomic_DNA"/>
</dbReference>
<sequence length="310" mass="32060">MRRAPVTAVIVAVLAALWVSSAGAVQAERYPVVYNFFAGIPGELTNPGGSLPGSNDWSCRPGAEHPNPVVLAHGTGGGAQTNWGTYVALLANEGYCVYSLTYGAYDLPWPISALGGMMPVQANAAEFGAFVDRVRAATGAERVDIVAHSQGGLVANYFVKRLGGAGKVGKLVSLAVPWLGTTALGMADVAAFARAVGLGEAWNSIPCLACAQMPAGGQFLAELNADGIYHPSVTYTNIVGNMEEIVVPYTSAVPPGPNVTNIVVQHGCAQDYSEHLGIAGSPRAAAHVLNALDPAHPREVPCHFVAPFTG</sequence>
<feature type="chain" id="PRO_5038546200" evidence="1">
    <location>
        <begin position="25"/>
        <end position="310"/>
    </location>
</feature>
<dbReference type="InterPro" id="IPR029058">
    <property type="entry name" value="AB_hydrolase_fold"/>
</dbReference>
<dbReference type="GO" id="GO:0016042">
    <property type="term" value="P:lipid catabolic process"/>
    <property type="evidence" value="ECO:0007669"/>
    <property type="project" value="InterPro"/>
</dbReference>
<dbReference type="Proteomes" id="UP000290439">
    <property type="component" value="Chromosome"/>
</dbReference>
<dbReference type="GO" id="GO:0004806">
    <property type="term" value="F:triacylglycerol lipase activity"/>
    <property type="evidence" value="ECO:0007669"/>
    <property type="project" value="UniProtKB-EC"/>
</dbReference>
<reference evidence="2 3" key="1">
    <citation type="submission" date="2019-02" db="EMBL/GenBank/DDBJ databases">
        <authorList>
            <consortium name="Pathogen Informatics"/>
        </authorList>
    </citation>
    <scope>NUCLEOTIDE SEQUENCE [LARGE SCALE GENOMIC DNA]</scope>
    <source>
        <strain evidence="2 3">3012STDY6756504</strain>
    </source>
</reference>
<dbReference type="SUPFAM" id="SSF53474">
    <property type="entry name" value="alpha/beta-Hydrolases"/>
    <property type="match status" value="1"/>
</dbReference>
<dbReference type="PANTHER" id="PTHR32015:SF1">
    <property type="entry name" value="LIPASE"/>
    <property type="match status" value="1"/>
</dbReference>